<evidence type="ECO:0000313" key="2">
    <source>
        <dbReference type="EMBL" id="PIO59850.1"/>
    </source>
</evidence>
<dbReference type="Gene3D" id="3.40.50.1460">
    <property type="match status" value="2"/>
</dbReference>
<organism evidence="2 3">
    <name type="scientific">Teladorsagia circumcincta</name>
    <name type="common">Brown stomach worm</name>
    <name type="synonym">Ostertagia circumcincta</name>
    <dbReference type="NCBI Taxonomy" id="45464"/>
    <lineage>
        <taxon>Eukaryota</taxon>
        <taxon>Metazoa</taxon>
        <taxon>Ecdysozoa</taxon>
        <taxon>Nematoda</taxon>
        <taxon>Chromadorea</taxon>
        <taxon>Rhabditida</taxon>
        <taxon>Rhabditina</taxon>
        <taxon>Rhabditomorpha</taxon>
        <taxon>Strongyloidea</taxon>
        <taxon>Trichostrongylidae</taxon>
        <taxon>Teladorsagia</taxon>
    </lineage>
</organism>
<gene>
    <name evidence="2" type="ORF">TELCIR_18674</name>
</gene>
<proteinExistence type="inferred from homology"/>
<protein>
    <submittedName>
        <fullName evidence="2">Peptidase C13 family protein</fullName>
    </submittedName>
</protein>
<dbReference type="GO" id="GO:0006624">
    <property type="term" value="P:vacuolar protein processing"/>
    <property type="evidence" value="ECO:0007669"/>
    <property type="project" value="TreeGrafter"/>
</dbReference>
<dbReference type="AlphaFoldDB" id="A0A2G9TRC7"/>
<dbReference type="Proteomes" id="UP000230423">
    <property type="component" value="Unassembled WGS sequence"/>
</dbReference>
<dbReference type="EMBL" id="KZ356752">
    <property type="protein sequence ID" value="PIO59850.1"/>
    <property type="molecule type" value="Genomic_DNA"/>
</dbReference>
<name>A0A2G9TRC7_TELCI</name>
<evidence type="ECO:0000256" key="1">
    <source>
        <dbReference type="ARBA" id="ARBA00009941"/>
    </source>
</evidence>
<dbReference type="PRINTS" id="PR00776">
    <property type="entry name" value="HEMOGLOBNASE"/>
</dbReference>
<keyword evidence="3" id="KW-1185">Reference proteome</keyword>
<dbReference type="PANTHER" id="PTHR12000">
    <property type="entry name" value="HEMOGLOBINASE FAMILY MEMBER"/>
    <property type="match status" value="1"/>
</dbReference>
<comment type="similarity">
    <text evidence="1">Belongs to the peptidase C13 family.</text>
</comment>
<dbReference type="PANTHER" id="PTHR12000:SF42">
    <property type="entry name" value="LEGUMAIN"/>
    <property type="match status" value="1"/>
</dbReference>
<accession>A0A2G9TRC7</accession>
<dbReference type="Pfam" id="PF01650">
    <property type="entry name" value="Peptidase_C13"/>
    <property type="match status" value="2"/>
</dbReference>
<sequence length="218" mass="25163">MQVSKLCNGLKMRILLLFFSLVLLSFTTVLSLRHHRQPAAEGEIHALLVAGSNGWYNYRHQADVGHAYHTLKRHGLADENIIVMMYDDIAKNQQNPYPGKMFNKPHGDDVYEGLKIDYKVGVYAITAANSHESSWGTFCENDMRLPCLGDLFSVNWMKDSDEEDLNVETLEHQYELVKRMTNLSHVMHFGDMHIANEPVGWFQGQRKVHRKKIDYIDK</sequence>
<reference evidence="2 3" key="1">
    <citation type="submission" date="2015-09" db="EMBL/GenBank/DDBJ databases">
        <title>Draft genome of the parasitic nematode Teladorsagia circumcincta isolate WARC Sus (inbred).</title>
        <authorList>
            <person name="Mitreva M."/>
        </authorList>
    </citation>
    <scope>NUCLEOTIDE SEQUENCE [LARGE SCALE GENOMIC DNA]</scope>
    <source>
        <strain evidence="2 3">S</strain>
    </source>
</reference>
<evidence type="ECO:0000313" key="3">
    <source>
        <dbReference type="Proteomes" id="UP000230423"/>
    </source>
</evidence>
<dbReference type="GO" id="GO:0005773">
    <property type="term" value="C:vacuole"/>
    <property type="evidence" value="ECO:0007669"/>
    <property type="project" value="GOC"/>
</dbReference>
<dbReference type="OrthoDB" id="192611at2759"/>
<dbReference type="GO" id="GO:0051603">
    <property type="term" value="P:proteolysis involved in protein catabolic process"/>
    <property type="evidence" value="ECO:0007669"/>
    <property type="project" value="TreeGrafter"/>
</dbReference>
<dbReference type="GO" id="GO:0004197">
    <property type="term" value="F:cysteine-type endopeptidase activity"/>
    <property type="evidence" value="ECO:0007669"/>
    <property type="project" value="TreeGrafter"/>
</dbReference>
<dbReference type="InterPro" id="IPR001096">
    <property type="entry name" value="Peptidase_C13"/>
</dbReference>
<feature type="non-terminal residue" evidence="2">
    <location>
        <position position="218"/>
    </location>
</feature>